<name>A0A934WJ23_9RHOB</name>
<reference evidence="2" key="2">
    <citation type="journal article" date="2020" name="Microorganisms">
        <title>Osmotic Adaptation and Compatible Solute Biosynthesis of Phototrophic Bacteria as Revealed from Genome Analyses.</title>
        <authorList>
            <person name="Imhoff J.F."/>
            <person name="Rahn T."/>
            <person name="Kunzel S."/>
            <person name="Keller A."/>
            <person name="Neulinger S.C."/>
        </authorList>
    </citation>
    <scope>NUCLEOTIDE SEQUENCE</scope>
    <source>
        <strain evidence="2">LMG 28126</strain>
    </source>
</reference>
<keyword evidence="3" id="KW-1185">Reference proteome</keyword>
<dbReference type="PANTHER" id="PTHR43433:SF5">
    <property type="entry name" value="AB HYDROLASE-1 DOMAIN-CONTAINING PROTEIN"/>
    <property type="match status" value="1"/>
</dbReference>
<dbReference type="GO" id="GO:0016787">
    <property type="term" value="F:hydrolase activity"/>
    <property type="evidence" value="ECO:0007669"/>
    <property type="project" value="UniProtKB-KW"/>
</dbReference>
<dbReference type="Pfam" id="PF12697">
    <property type="entry name" value="Abhydrolase_6"/>
    <property type="match status" value="1"/>
</dbReference>
<feature type="domain" description="AB hydrolase-1" evidence="1">
    <location>
        <begin position="67"/>
        <end position="312"/>
    </location>
</feature>
<dbReference type="SUPFAM" id="SSF53474">
    <property type="entry name" value="alpha/beta-Hydrolases"/>
    <property type="match status" value="1"/>
</dbReference>
<gene>
    <name evidence="2" type="ORF">CCR87_08705</name>
</gene>
<dbReference type="EMBL" id="NHSD01000244">
    <property type="protein sequence ID" value="MBK5927404.1"/>
    <property type="molecule type" value="Genomic_DNA"/>
</dbReference>
<dbReference type="InterPro" id="IPR000073">
    <property type="entry name" value="AB_hydrolase_1"/>
</dbReference>
<keyword evidence="2" id="KW-0378">Hydrolase</keyword>
<dbReference type="Proteomes" id="UP000706333">
    <property type="component" value="Unassembled WGS sequence"/>
</dbReference>
<dbReference type="PANTHER" id="PTHR43433">
    <property type="entry name" value="HYDROLASE, ALPHA/BETA FOLD FAMILY PROTEIN"/>
    <property type="match status" value="1"/>
</dbReference>
<reference evidence="2" key="1">
    <citation type="submission" date="2017-05" db="EMBL/GenBank/DDBJ databases">
        <authorList>
            <person name="Imhoff J.F."/>
            <person name="Rahn T."/>
            <person name="Kuenzel S."/>
            <person name="Neulinger S.C."/>
        </authorList>
    </citation>
    <scope>NUCLEOTIDE SEQUENCE</scope>
    <source>
        <strain evidence="2">LMG 28126</strain>
    </source>
</reference>
<sequence>MRLMKLASSIVALVLAAGALGGCAVLLDARASSREAAAEARTPPVGRLIDVGRARIHVHVEGSGPDLVLIHGANGNLRDFTFALSARLAERYRVIALDRPGLGWSDVIDGHEDPRAQARALRAAAEVLEVRNPIVLGHSYGGAVALAWGLGAPDDTAGLVIVAGASHPWEGGLGLSQTLPATALGRWAVVPAVTAFASDGQVEGVLEGIFAPQAVPDGYGAHIGTGLSLRRAQIVRNSEQVSTLKPYLREMAPGYGGLEMPIEIVHSDADTTVGLEIHGRRLAEDAPDARLTVLEGVGHMPQHSDPDAIIAAIDRAATRAGLR</sequence>
<comment type="caution">
    <text evidence="2">The sequence shown here is derived from an EMBL/GenBank/DDBJ whole genome shotgun (WGS) entry which is preliminary data.</text>
</comment>
<dbReference type="InterPro" id="IPR050471">
    <property type="entry name" value="AB_hydrolase"/>
</dbReference>
<dbReference type="PROSITE" id="PS51257">
    <property type="entry name" value="PROKAR_LIPOPROTEIN"/>
    <property type="match status" value="1"/>
</dbReference>
<dbReference type="Gene3D" id="3.40.50.1820">
    <property type="entry name" value="alpha/beta hydrolase"/>
    <property type="match status" value="1"/>
</dbReference>
<protein>
    <submittedName>
        <fullName evidence="2">Alpha/beta hydrolase</fullName>
    </submittedName>
</protein>
<dbReference type="InterPro" id="IPR029058">
    <property type="entry name" value="AB_hydrolase_fold"/>
</dbReference>
<evidence type="ECO:0000259" key="1">
    <source>
        <dbReference type="Pfam" id="PF12697"/>
    </source>
</evidence>
<proteinExistence type="predicted"/>
<dbReference type="AlphaFoldDB" id="A0A934WJ23"/>
<evidence type="ECO:0000313" key="2">
    <source>
        <dbReference type="EMBL" id="MBK5927404.1"/>
    </source>
</evidence>
<organism evidence="2 3">
    <name type="scientific">Rhodobaculum claviforme</name>
    <dbReference type="NCBI Taxonomy" id="1549854"/>
    <lineage>
        <taxon>Bacteria</taxon>
        <taxon>Pseudomonadati</taxon>
        <taxon>Pseudomonadota</taxon>
        <taxon>Alphaproteobacteria</taxon>
        <taxon>Rhodobacterales</taxon>
        <taxon>Paracoccaceae</taxon>
        <taxon>Rhodobaculum</taxon>
    </lineage>
</organism>
<evidence type="ECO:0000313" key="3">
    <source>
        <dbReference type="Proteomes" id="UP000706333"/>
    </source>
</evidence>
<accession>A0A934WJ23</accession>
<dbReference type="PRINTS" id="PR00111">
    <property type="entry name" value="ABHYDROLASE"/>
</dbReference>